<sequence length="171" mass="18474">MKGLIFALISSVSIWAQSTPDVFEIARKGTENQAKEALLQNKNCFNLVNSEGFTPLILACYKGNIPVAKCIIASGVAINYNSPMGSALMAATVKGNLELVNLLLTHQADPNLADDQGNTALIYAAMFQNVEIVKLLLSHGAHRDAKDEKGQTAFEHAVKTGNEQLIQLLKH</sequence>
<dbReference type="Pfam" id="PF12796">
    <property type="entry name" value="Ank_2"/>
    <property type="match status" value="1"/>
</dbReference>
<dbReference type="PANTHER" id="PTHR22677">
    <property type="entry name" value="ANKYRIN REPEAT DOMAIN-CONTAINING PROTEIN 60"/>
    <property type="match status" value="1"/>
</dbReference>
<dbReference type="OrthoDB" id="5657095at2"/>
<dbReference type="RefSeq" id="WP_129460043.1">
    <property type="nucleotide sequence ID" value="NZ_SBKN01000001.1"/>
</dbReference>
<proteinExistence type="predicted"/>
<evidence type="ECO:0000313" key="3">
    <source>
        <dbReference type="Proteomes" id="UP000289857"/>
    </source>
</evidence>
<dbReference type="SMART" id="SM00248">
    <property type="entry name" value="ANK"/>
    <property type="match status" value="3"/>
</dbReference>
<accession>A0A4Q1KEE2</accession>
<dbReference type="InterPro" id="IPR036770">
    <property type="entry name" value="Ankyrin_rpt-contain_sf"/>
</dbReference>
<dbReference type="PRINTS" id="PR01415">
    <property type="entry name" value="ANKYRIN"/>
</dbReference>
<dbReference type="InterPro" id="IPR002110">
    <property type="entry name" value="Ankyrin_rpt"/>
</dbReference>
<dbReference type="Gene3D" id="1.25.40.20">
    <property type="entry name" value="Ankyrin repeat-containing domain"/>
    <property type="match status" value="1"/>
</dbReference>
<dbReference type="PANTHER" id="PTHR22677:SF4">
    <property type="entry name" value="USHER SYNDROME TYPE-1G PROTEIN-LIKE PROTEIN"/>
    <property type="match status" value="1"/>
</dbReference>
<feature type="repeat" description="ANK" evidence="1">
    <location>
        <begin position="83"/>
        <end position="115"/>
    </location>
</feature>
<keyword evidence="1" id="KW-0040">ANK repeat</keyword>
<dbReference type="InterPro" id="IPR039323">
    <property type="entry name" value="ANKRD_45/46/60"/>
</dbReference>
<dbReference type="EMBL" id="SBKN01000001">
    <property type="protein sequence ID" value="RXR24078.1"/>
    <property type="molecule type" value="Genomic_DNA"/>
</dbReference>
<dbReference type="Proteomes" id="UP000289857">
    <property type="component" value="Unassembled WGS sequence"/>
</dbReference>
<gene>
    <name evidence="2" type="ORF">EQG61_01175</name>
</gene>
<dbReference type="PROSITE" id="PS50297">
    <property type="entry name" value="ANK_REP_REGION"/>
    <property type="match status" value="2"/>
</dbReference>
<dbReference type="Pfam" id="PF00023">
    <property type="entry name" value="Ank"/>
    <property type="match status" value="1"/>
</dbReference>
<keyword evidence="3" id="KW-1185">Reference proteome</keyword>
<organism evidence="2 3">
    <name type="scientific">Flavobacterium stagni</name>
    <dbReference type="NCBI Taxonomy" id="2506421"/>
    <lineage>
        <taxon>Bacteria</taxon>
        <taxon>Pseudomonadati</taxon>
        <taxon>Bacteroidota</taxon>
        <taxon>Flavobacteriia</taxon>
        <taxon>Flavobacteriales</taxon>
        <taxon>Flavobacteriaceae</taxon>
        <taxon>Flavobacterium</taxon>
    </lineage>
</organism>
<feature type="repeat" description="ANK" evidence="1">
    <location>
        <begin position="51"/>
        <end position="83"/>
    </location>
</feature>
<dbReference type="AlphaFoldDB" id="A0A4Q1KEE2"/>
<evidence type="ECO:0000256" key="1">
    <source>
        <dbReference type="PROSITE-ProRule" id="PRU00023"/>
    </source>
</evidence>
<feature type="repeat" description="ANK" evidence="1">
    <location>
        <begin position="116"/>
        <end position="148"/>
    </location>
</feature>
<reference evidence="3" key="1">
    <citation type="submission" date="2019-01" db="EMBL/GenBank/DDBJ databases">
        <title>Cytophagaceae bacterium strain CAR-16.</title>
        <authorList>
            <person name="Chen W.-M."/>
        </authorList>
    </citation>
    <scope>NUCLEOTIDE SEQUENCE [LARGE SCALE GENOMIC DNA]</scope>
    <source>
        <strain evidence="3">WWJ-16</strain>
    </source>
</reference>
<dbReference type="PROSITE" id="PS50088">
    <property type="entry name" value="ANK_REPEAT"/>
    <property type="match status" value="3"/>
</dbReference>
<comment type="caution">
    <text evidence="2">The sequence shown here is derived from an EMBL/GenBank/DDBJ whole genome shotgun (WGS) entry which is preliminary data.</text>
</comment>
<protein>
    <submittedName>
        <fullName evidence="2">Ankyrin repeat domain-containing protein</fullName>
    </submittedName>
</protein>
<dbReference type="SUPFAM" id="SSF48403">
    <property type="entry name" value="Ankyrin repeat"/>
    <property type="match status" value="1"/>
</dbReference>
<name>A0A4Q1KEE2_9FLAO</name>
<evidence type="ECO:0000313" key="2">
    <source>
        <dbReference type="EMBL" id="RXR24078.1"/>
    </source>
</evidence>